<keyword evidence="7" id="KW-0268">Exocytosis</keyword>
<evidence type="ECO:0000256" key="6">
    <source>
        <dbReference type="ARBA" id="ARBA00023136"/>
    </source>
</evidence>
<proteinExistence type="inferred from homology"/>
<keyword evidence="3" id="KW-0812">Transmembrane</keyword>
<dbReference type="GO" id="GO:0006612">
    <property type="term" value="P:protein targeting to membrane"/>
    <property type="evidence" value="ECO:0007669"/>
    <property type="project" value="UniProtKB-UniRule"/>
</dbReference>
<keyword evidence="2 7" id="KW-0813">Transport</keyword>
<protein>
    <recommendedName>
        <fullName evidence="7">Exocyst complex component Sec8</fullName>
    </recommendedName>
</protein>
<evidence type="ECO:0000313" key="11">
    <source>
        <dbReference type="Proteomes" id="UP001224775"/>
    </source>
</evidence>
<comment type="similarity">
    <text evidence="7">Belongs to the SEC8 family.</text>
</comment>
<dbReference type="GO" id="GO:0005254">
    <property type="term" value="F:chloride channel activity"/>
    <property type="evidence" value="ECO:0007669"/>
    <property type="project" value="InterPro"/>
</dbReference>
<keyword evidence="4" id="KW-1133">Transmembrane helix</keyword>
<dbReference type="EMBL" id="JATAAI010000016">
    <property type="protein sequence ID" value="KAK1740175.1"/>
    <property type="molecule type" value="Genomic_DNA"/>
</dbReference>
<dbReference type="GO" id="GO:0015031">
    <property type="term" value="P:protein transport"/>
    <property type="evidence" value="ECO:0007669"/>
    <property type="project" value="UniProtKB-KW"/>
</dbReference>
<feature type="region of interest" description="Disordered" evidence="9">
    <location>
        <begin position="331"/>
        <end position="396"/>
    </location>
</feature>
<organism evidence="10 11">
    <name type="scientific">Skeletonema marinoi</name>
    <dbReference type="NCBI Taxonomy" id="267567"/>
    <lineage>
        <taxon>Eukaryota</taxon>
        <taxon>Sar</taxon>
        <taxon>Stramenopiles</taxon>
        <taxon>Ochrophyta</taxon>
        <taxon>Bacillariophyta</taxon>
        <taxon>Coscinodiscophyceae</taxon>
        <taxon>Thalassiosirophycidae</taxon>
        <taxon>Thalassiosirales</taxon>
        <taxon>Skeletonemataceae</taxon>
        <taxon>Skeletonema</taxon>
        <taxon>Skeletonema marinoi-dohrnii complex</taxon>
    </lineage>
</organism>
<evidence type="ECO:0000256" key="7">
    <source>
        <dbReference type="RuleBase" id="RU367079"/>
    </source>
</evidence>
<dbReference type="GO" id="GO:0016020">
    <property type="term" value="C:membrane"/>
    <property type="evidence" value="ECO:0007669"/>
    <property type="project" value="UniProtKB-SubCell"/>
</dbReference>
<dbReference type="Pfam" id="PF25539">
    <property type="entry name" value="Bestrophin_2"/>
    <property type="match status" value="1"/>
</dbReference>
<keyword evidence="11" id="KW-1185">Reference proteome</keyword>
<feature type="region of interest" description="Disordered" evidence="9">
    <location>
        <begin position="1"/>
        <end position="48"/>
    </location>
</feature>
<evidence type="ECO:0000256" key="9">
    <source>
        <dbReference type="SAM" id="MobiDB-lite"/>
    </source>
</evidence>
<feature type="coiled-coil region" evidence="8">
    <location>
        <begin position="135"/>
        <end position="162"/>
    </location>
</feature>
<evidence type="ECO:0000313" key="10">
    <source>
        <dbReference type="EMBL" id="KAK1740175.1"/>
    </source>
</evidence>
<comment type="function">
    <text evidence="7">Component of the exocyst complex involved in the docking of exocytic vesicles with fusion sites on the plasma membrane.</text>
</comment>
<evidence type="ECO:0000256" key="5">
    <source>
        <dbReference type="ARBA" id="ARBA00023065"/>
    </source>
</evidence>
<feature type="compositionally biased region" description="Low complexity" evidence="9">
    <location>
        <begin position="375"/>
        <end position="392"/>
    </location>
</feature>
<comment type="caution">
    <text evidence="10">The sequence shown here is derived from an EMBL/GenBank/DDBJ whole genome shotgun (WGS) entry which is preliminary data.</text>
</comment>
<dbReference type="PANTHER" id="PTHR14146:SF0">
    <property type="entry name" value="EXOCYST COMPLEX COMPONENT 4"/>
    <property type="match status" value="1"/>
</dbReference>
<keyword evidence="5" id="KW-0406">Ion transport</keyword>
<keyword evidence="6" id="KW-0472">Membrane</keyword>
<name>A0AAD9DC11_9STRA</name>
<reference evidence="10" key="1">
    <citation type="submission" date="2023-06" db="EMBL/GenBank/DDBJ databases">
        <title>Survivors Of The Sea: Transcriptome response of Skeletonema marinoi to long-term dormancy.</title>
        <authorList>
            <person name="Pinder M.I.M."/>
            <person name="Kourtchenko O."/>
            <person name="Robertson E.K."/>
            <person name="Larsson T."/>
            <person name="Maumus F."/>
            <person name="Osuna-Cruz C.M."/>
            <person name="Vancaester E."/>
            <person name="Stenow R."/>
            <person name="Vandepoele K."/>
            <person name="Ploug H."/>
            <person name="Bruchert V."/>
            <person name="Godhe A."/>
            <person name="Topel M."/>
        </authorList>
    </citation>
    <scope>NUCLEOTIDE SEQUENCE</scope>
    <source>
        <strain evidence="10">R05AC</strain>
    </source>
</reference>
<evidence type="ECO:0000256" key="8">
    <source>
        <dbReference type="SAM" id="Coils"/>
    </source>
</evidence>
<dbReference type="GO" id="GO:0006893">
    <property type="term" value="P:Golgi to plasma membrane transport"/>
    <property type="evidence" value="ECO:0007669"/>
    <property type="project" value="TreeGrafter"/>
</dbReference>
<gene>
    <name evidence="10" type="ORF">QTG54_009125</name>
</gene>
<evidence type="ECO:0000256" key="4">
    <source>
        <dbReference type="ARBA" id="ARBA00022989"/>
    </source>
</evidence>
<dbReference type="InterPro" id="IPR044669">
    <property type="entry name" value="YneE/VCCN1/2-like"/>
</dbReference>
<dbReference type="Proteomes" id="UP001224775">
    <property type="component" value="Unassembled WGS sequence"/>
</dbReference>
<evidence type="ECO:0000256" key="3">
    <source>
        <dbReference type="ARBA" id="ARBA00022692"/>
    </source>
</evidence>
<accession>A0AAD9DC11</accession>
<comment type="subcellular location">
    <subcellularLocation>
        <location evidence="1">Membrane</location>
        <topology evidence="1">Multi-pass membrane protein</topology>
    </subcellularLocation>
</comment>
<keyword evidence="7" id="KW-0653">Protein transport</keyword>
<dbReference type="InterPro" id="IPR039682">
    <property type="entry name" value="Sec8/EXOC4"/>
</dbReference>
<dbReference type="PANTHER" id="PTHR14146">
    <property type="entry name" value="EXOCYST COMPLEX COMPONENT 4"/>
    <property type="match status" value="1"/>
</dbReference>
<evidence type="ECO:0000256" key="1">
    <source>
        <dbReference type="ARBA" id="ARBA00004141"/>
    </source>
</evidence>
<dbReference type="GO" id="GO:0090522">
    <property type="term" value="P:vesicle tethering involved in exocytosis"/>
    <property type="evidence" value="ECO:0007669"/>
    <property type="project" value="UniProtKB-UniRule"/>
</dbReference>
<feature type="compositionally biased region" description="Low complexity" evidence="9">
    <location>
        <begin position="23"/>
        <end position="43"/>
    </location>
</feature>
<evidence type="ECO:0000256" key="2">
    <source>
        <dbReference type="ARBA" id="ARBA00022448"/>
    </source>
</evidence>
<keyword evidence="8" id="KW-0175">Coiled coil</keyword>
<dbReference type="GO" id="GO:0000145">
    <property type="term" value="C:exocyst"/>
    <property type="evidence" value="ECO:0007669"/>
    <property type="project" value="UniProtKB-UniRule"/>
</dbReference>
<sequence>MSSRKNARNPFDDDTTIDGGGNSSTTSYTNTTTPYTHPTTPTNAPHDPLLDTYEQNLQKVVDPDFFHDPEHYQALNRVIEIIGANINDSSHSIGTNHEHIPKYQQMKRQQNLVEEAIEHMAIKHCADLNSSVAAVGRMSRQFDEAKLRVRNLRRQVRDVKDSLRLGELGMGDLVRCVYLMCCIETSANPNEPSSSTTAAAAAAAQAGASARSLRELWLKKLECEAVLSLLRKLEIIRRAPGGFDSLIRPVDGGPCRIGAAVVVLSEALSIMFSDDVAQVQAFDRIMEQLMTRKQRAEEILWGTLTDVLYRHGDMLSREEFKRRRERMERRARAMEAAAARGEGGGMMSTIAEDSDEDDSNSWAQTANSFEDDASTKGSTAGGSAANTATSGNEVGSISQGQFRRMVGRAILESEIDLEGDELRCLEEPAVWGSHSNTTHLSASYLYPEQALPRYSDPVLALRILVDCLTKLKRLDDVEQYLSEDLDREIRRVAEREQAKTFARLERHRGRAAGGEESDEEGDNMKVFRFHLNNLLKAFGGIMTRYLHLAQILRHKICSDPILKQMCPSYPVPASALHSLLVNAETAMQREIKGFISACIAESDKPKDKRNSRRHNMSMDQSQLDVERGIFSLGIHGGNPEEGVSWKKVSRANIVELPSGQFVSEVLFPRTNTDPEVRHALTFRRIEAEMSVACQALYTSTRPIFMALHRLPTGGEMYLSLVTMLEHAMLTFISRMKQRVGEVCQGKAAFSLLEDQRGSPTPLSQSMERRKAFTLLQRIYNDEFDVDDAAATAEPTQIGNILPLAPSENDTRSRRAALGAADGKGSFERELSHLAVLTKFNEPMSFETSTLCSDEELMKASCLANSLLRVASLLEEQLRSRAGGWEKSSKIKAIRDLESAIKTIRFHGLRVAKFCRMEMLIQTARRMSEICMSSVLQAEDAVRLPTCVNNLGEYLATSSDNIREAGGNAVAAYTFSSLEQYIPHYLMQTCRIMAGGKKPITLNGIEALDRTGSVLYRDLKGATSFENSFWSEEDAANSFEMSAIFISLMESSQKDLENHYRGSPNQFSDTDYQLMFAFNGPRRRGDPRRFNLLKSKMKTEREDDTEGGAKLLRKGVISQEELDMISRQNGWQPYYCIHAMRAVISAGLQADDKLGEWEKDAAQTAIEETICKLADSIGGCIRVKSVGLPVAYDDILNTTGAIFLTAACLAWAPGAGLYNPILVLIVYTIVKMIIGVGPGMEDPFGHDESYLPLEKFCEEVDRQITAVGERAKLITFDIADGPSTHIPAQRSLSYSTFSMSTSYEESPVASEDDDIESGRELSETDRLVPKLKILLF</sequence>